<name>A0A3L8PRJ5_9GAMM</name>
<gene>
    <name evidence="1" type="ORF">D5018_19585</name>
</gene>
<comment type="caution">
    <text evidence="1">The sequence shown here is derived from an EMBL/GenBank/DDBJ whole genome shotgun (WGS) entry which is preliminary data.</text>
</comment>
<dbReference type="EMBL" id="QZEI01000109">
    <property type="protein sequence ID" value="RLV58005.1"/>
    <property type="molecule type" value="Genomic_DNA"/>
</dbReference>
<dbReference type="Proteomes" id="UP000281474">
    <property type="component" value="Unassembled WGS sequence"/>
</dbReference>
<keyword evidence="2" id="KW-1185">Reference proteome</keyword>
<organism evidence="1 2">
    <name type="scientific">Parashewanella curva</name>
    <dbReference type="NCBI Taxonomy" id="2338552"/>
    <lineage>
        <taxon>Bacteria</taxon>
        <taxon>Pseudomonadati</taxon>
        <taxon>Pseudomonadota</taxon>
        <taxon>Gammaproteobacteria</taxon>
        <taxon>Alteromonadales</taxon>
        <taxon>Shewanellaceae</taxon>
        <taxon>Parashewanella</taxon>
    </lineage>
</organism>
<reference evidence="1 2" key="1">
    <citation type="submission" date="2018-09" db="EMBL/GenBank/DDBJ databases">
        <title>Phylogeny of the Shewanellaceae, and recommendation for two new genera, Pseudoshewanella and Parashewanella.</title>
        <authorList>
            <person name="Wang G."/>
        </authorList>
    </citation>
    <scope>NUCLEOTIDE SEQUENCE [LARGE SCALE GENOMIC DNA]</scope>
    <source>
        <strain evidence="1 2">C51</strain>
    </source>
</reference>
<proteinExistence type="predicted"/>
<accession>A0A3L8PRJ5</accession>
<evidence type="ECO:0000313" key="2">
    <source>
        <dbReference type="Proteomes" id="UP000281474"/>
    </source>
</evidence>
<sequence>MQHPHFKAFKRGDITADNQWHHYCFNHQVPFISVKYRTKLADVEFDYITYNTEEADDLLMANDEKIRQYIFDKFSDYAHNDRCYIAHAGWNIILLKDLTIESANRAAEDIYGLISSIFAN</sequence>
<dbReference type="AlphaFoldDB" id="A0A3L8PRJ5"/>
<dbReference type="OrthoDB" id="5766686at2"/>
<dbReference type="RefSeq" id="WP_121840675.1">
    <property type="nucleotide sequence ID" value="NZ_ML014858.1"/>
</dbReference>
<evidence type="ECO:0000313" key="1">
    <source>
        <dbReference type="EMBL" id="RLV58005.1"/>
    </source>
</evidence>
<protein>
    <submittedName>
        <fullName evidence="1">Uncharacterized protein</fullName>
    </submittedName>
</protein>